<accession>A0A8K0FY08</accession>
<dbReference type="PANTHER" id="PTHR10334">
    <property type="entry name" value="CYSTEINE-RICH SECRETORY PROTEIN-RELATED"/>
    <property type="match status" value="1"/>
</dbReference>
<dbReference type="AlphaFoldDB" id="A0A8K0FY08"/>
<feature type="transmembrane region" description="Helical" evidence="3">
    <location>
        <begin position="336"/>
        <end position="353"/>
    </location>
</feature>
<reference evidence="5" key="1">
    <citation type="submission" date="2019-08" db="EMBL/GenBank/DDBJ databases">
        <title>The genome of the North American firefly Photinus pyralis.</title>
        <authorList>
            <consortium name="Photinus pyralis genome working group"/>
            <person name="Fallon T.R."/>
            <person name="Sander Lower S.E."/>
            <person name="Weng J.-K."/>
        </authorList>
    </citation>
    <scope>NUCLEOTIDE SEQUENCE</scope>
    <source>
        <strain evidence="5">TRF0915ILg1</strain>
        <tissue evidence="5">Whole body</tissue>
    </source>
</reference>
<comment type="subcellular location">
    <subcellularLocation>
        <location evidence="1">Secreted</location>
    </subcellularLocation>
</comment>
<keyword evidence="2" id="KW-0964">Secreted</keyword>
<dbReference type="InterPro" id="IPR014044">
    <property type="entry name" value="CAP_dom"/>
</dbReference>
<keyword evidence="3" id="KW-0472">Membrane</keyword>
<evidence type="ECO:0000256" key="2">
    <source>
        <dbReference type="ARBA" id="ARBA00022525"/>
    </source>
</evidence>
<dbReference type="Proteomes" id="UP000801492">
    <property type="component" value="Unassembled WGS sequence"/>
</dbReference>
<sequence length="354" mass="40489">MLKMYIYRFISIKTLYLIIFYFSKLIFCKNIDLSDLKNILTRKSSKSWLDNWNTTNSNNPYCHLCCINIVAETIGKHCGSHTLCKYPTNHTGPACKGYIQIGFSKAERDVILDAHNTLRNIVASGLEKRGSLGPQPQAANMRILEWNNELANIAERWAAQCIYSHDICRDLERFPVGQNIAHGNLATNNELSFIKTWYDEVQYFNKSEVEHFKLPSQGNHISSGYTQLIWADTYQIGCARAIFQRLSDAQVNYREHFICNYGPSGNIPNQPVYVIGLPCSACQEGTSCTLDYPSLCGGESINRRDEQIESDEGIKLKEVKKLKKPKIQQIKSGQNLLHAYFMLLFSFTIIYVFY</sequence>
<gene>
    <name evidence="5" type="ORF">ILUMI_21353</name>
</gene>
<dbReference type="PROSITE" id="PS01010">
    <property type="entry name" value="CRISP_2"/>
    <property type="match status" value="1"/>
</dbReference>
<dbReference type="PRINTS" id="PR00837">
    <property type="entry name" value="V5TPXLIKE"/>
</dbReference>
<protein>
    <recommendedName>
        <fullName evidence="4">SCP domain-containing protein</fullName>
    </recommendedName>
</protein>
<organism evidence="5 6">
    <name type="scientific">Ignelater luminosus</name>
    <name type="common">Cucubano</name>
    <name type="synonym">Pyrophorus luminosus</name>
    <dbReference type="NCBI Taxonomy" id="2038154"/>
    <lineage>
        <taxon>Eukaryota</taxon>
        <taxon>Metazoa</taxon>
        <taxon>Ecdysozoa</taxon>
        <taxon>Arthropoda</taxon>
        <taxon>Hexapoda</taxon>
        <taxon>Insecta</taxon>
        <taxon>Pterygota</taxon>
        <taxon>Neoptera</taxon>
        <taxon>Endopterygota</taxon>
        <taxon>Coleoptera</taxon>
        <taxon>Polyphaga</taxon>
        <taxon>Elateriformia</taxon>
        <taxon>Elateroidea</taxon>
        <taxon>Elateridae</taxon>
        <taxon>Agrypninae</taxon>
        <taxon>Pyrophorini</taxon>
        <taxon>Ignelater</taxon>
    </lineage>
</organism>
<name>A0A8K0FY08_IGNLU</name>
<dbReference type="InterPro" id="IPR018244">
    <property type="entry name" value="Allrgn_V5/Tpx1_CS"/>
</dbReference>
<keyword evidence="3" id="KW-1133">Transmembrane helix</keyword>
<proteinExistence type="predicted"/>
<dbReference type="PRINTS" id="PR00838">
    <property type="entry name" value="V5ALLERGEN"/>
</dbReference>
<dbReference type="OrthoDB" id="43654at2759"/>
<dbReference type="Pfam" id="PF00188">
    <property type="entry name" value="CAP"/>
    <property type="match status" value="1"/>
</dbReference>
<dbReference type="CDD" id="cd05380">
    <property type="entry name" value="CAP_euk"/>
    <property type="match status" value="1"/>
</dbReference>
<keyword evidence="3" id="KW-0812">Transmembrane</keyword>
<evidence type="ECO:0000313" key="5">
    <source>
        <dbReference type="EMBL" id="KAF2884820.1"/>
    </source>
</evidence>
<dbReference type="InterPro" id="IPR035940">
    <property type="entry name" value="CAP_sf"/>
</dbReference>
<dbReference type="GO" id="GO:0005576">
    <property type="term" value="C:extracellular region"/>
    <property type="evidence" value="ECO:0007669"/>
    <property type="project" value="UniProtKB-SubCell"/>
</dbReference>
<keyword evidence="6" id="KW-1185">Reference proteome</keyword>
<feature type="domain" description="SCP" evidence="4">
    <location>
        <begin position="106"/>
        <end position="269"/>
    </location>
</feature>
<evidence type="ECO:0000256" key="1">
    <source>
        <dbReference type="ARBA" id="ARBA00004613"/>
    </source>
</evidence>
<dbReference type="EMBL" id="VTPC01090128">
    <property type="protein sequence ID" value="KAF2884820.1"/>
    <property type="molecule type" value="Genomic_DNA"/>
</dbReference>
<dbReference type="Gene3D" id="3.40.33.10">
    <property type="entry name" value="CAP"/>
    <property type="match status" value="1"/>
</dbReference>
<dbReference type="SMART" id="SM00198">
    <property type="entry name" value="SCP"/>
    <property type="match status" value="1"/>
</dbReference>
<evidence type="ECO:0000259" key="4">
    <source>
        <dbReference type="SMART" id="SM00198"/>
    </source>
</evidence>
<evidence type="ECO:0000313" key="6">
    <source>
        <dbReference type="Proteomes" id="UP000801492"/>
    </source>
</evidence>
<dbReference type="SUPFAM" id="SSF55797">
    <property type="entry name" value="PR-1-like"/>
    <property type="match status" value="1"/>
</dbReference>
<evidence type="ECO:0000256" key="3">
    <source>
        <dbReference type="SAM" id="Phobius"/>
    </source>
</evidence>
<comment type="caution">
    <text evidence="5">The sequence shown here is derived from an EMBL/GenBank/DDBJ whole genome shotgun (WGS) entry which is preliminary data.</text>
</comment>
<dbReference type="InterPro" id="IPR001283">
    <property type="entry name" value="CRISP-related"/>
</dbReference>
<feature type="transmembrane region" description="Helical" evidence="3">
    <location>
        <begin position="6"/>
        <end position="27"/>
    </location>
</feature>
<dbReference type="InterPro" id="IPR002413">
    <property type="entry name" value="V5_allergen-like"/>
</dbReference>